<dbReference type="AlphaFoldDB" id="A0A162Q2Y1"/>
<organism evidence="3 4">
    <name type="scientific">Bacillus cereus</name>
    <dbReference type="NCBI Taxonomy" id="1396"/>
    <lineage>
        <taxon>Bacteria</taxon>
        <taxon>Bacillati</taxon>
        <taxon>Bacillota</taxon>
        <taxon>Bacilli</taxon>
        <taxon>Bacillales</taxon>
        <taxon>Bacillaceae</taxon>
        <taxon>Bacillus</taxon>
        <taxon>Bacillus cereus group</taxon>
    </lineage>
</organism>
<protein>
    <recommendedName>
        <fullName evidence="2">TnsE C-terminal domain-containing protein</fullName>
    </recommendedName>
</protein>
<evidence type="ECO:0000256" key="1">
    <source>
        <dbReference type="SAM" id="MobiDB-lite"/>
    </source>
</evidence>
<reference evidence="3 4" key="1">
    <citation type="submission" date="2015-09" db="EMBL/GenBank/DDBJ databases">
        <title>Bacillus cereus food isolates.</title>
        <authorList>
            <person name="Boekhorst J."/>
        </authorList>
    </citation>
    <scope>NUCLEOTIDE SEQUENCE [LARGE SCALE GENOMIC DNA]</scope>
    <source>
        <strain evidence="3 4">B4088</strain>
    </source>
</reference>
<name>A0A162Q2Y1_BACCE</name>
<dbReference type="Pfam" id="PF18623">
    <property type="entry name" value="TnsE_C"/>
    <property type="match status" value="1"/>
</dbReference>
<accession>A0A162Q2Y1</accession>
<dbReference type="Proteomes" id="UP000076482">
    <property type="component" value="Unassembled WGS sequence"/>
</dbReference>
<feature type="region of interest" description="Disordered" evidence="1">
    <location>
        <begin position="259"/>
        <end position="294"/>
    </location>
</feature>
<sequence length="510" mass="59537">MRERSVKLNNWPFKKGEQAKLIWISSPFWHERKLMMHGYFFANSETKKILLDWGMLSFLAIQHYYVDGIVSRSIAPVGTEEVEITIYPNEVKYFESKWTILNTKDTTLSNGFTFKYGNQHYTLPLIESIRSILAPNRFLLYRLLEMNNSFLSYFTESYRGNHLHIDFNSTYEKKYTKRDFLWQLLWIIANPDIRTLYMNIGYTFVNTGELKFEWTLNQPIVIKATIKRRKSSNLILRILSIQNKKIPYDKVSFTHPELAAQEKSSESKNHTYKKVESVDKPYESDNKDEGASDDFDLIPIDNQHHDYTNLPRLEKMTNNTSKLRESTNEDTKQFLIEDTNQRTVADTGGNSLIRGIELIGVHEASVTGELGEFIKLLNELNDFPSVKTIDFKIEDLPTFEESRKFSFLDDGITKRKYALGSVQLLNGHHYFIVEIEREYKSLAMLILQGPQDVQWDTVIEQLLEKLVKDSGAWLKESLQEIEDKGVTIQKAKHSKKSYEHRASLIAKKFT</sequence>
<dbReference type="RefSeq" id="WP_001209215.1">
    <property type="nucleotide sequence ID" value="NZ_AP024505.1"/>
</dbReference>
<gene>
    <name evidence="3" type="ORF">B4088_5605</name>
</gene>
<dbReference type="EMBL" id="LJKE01000106">
    <property type="protein sequence ID" value="KZD54814.1"/>
    <property type="molecule type" value="Genomic_DNA"/>
</dbReference>
<feature type="domain" description="TnsE C-terminal" evidence="2">
    <location>
        <begin position="372"/>
        <end position="499"/>
    </location>
</feature>
<evidence type="ECO:0000259" key="2">
    <source>
        <dbReference type="Pfam" id="PF18623"/>
    </source>
</evidence>
<dbReference type="InterPro" id="IPR041419">
    <property type="entry name" value="TnsE_C"/>
</dbReference>
<evidence type="ECO:0000313" key="3">
    <source>
        <dbReference type="EMBL" id="KZD54814.1"/>
    </source>
</evidence>
<feature type="compositionally biased region" description="Basic and acidic residues" evidence="1">
    <location>
        <begin position="263"/>
        <end position="290"/>
    </location>
</feature>
<proteinExistence type="predicted"/>
<dbReference type="PATRIC" id="fig|1396.535.peg.4614"/>
<comment type="caution">
    <text evidence="3">The sequence shown here is derived from an EMBL/GenBank/DDBJ whole genome shotgun (WGS) entry which is preliminary data.</text>
</comment>
<evidence type="ECO:0000313" key="4">
    <source>
        <dbReference type="Proteomes" id="UP000076482"/>
    </source>
</evidence>